<evidence type="ECO:0000256" key="1">
    <source>
        <dbReference type="ARBA" id="ARBA00022723"/>
    </source>
</evidence>
<dbReference type="OrthoDB" id="5392779at2759"/>
<protein>
    <submittedName>
        <fullName evidence="7">C6 zinc finger domain-containing protein</fullName>
    </submittedName>
</protein>
<evidence type="ECO:0000259" key="6">
    <source>
        <dbReference type="PROSITE" id="PS50048"/>
    </source>
</evidence>
<evidence type="ECO:0000313" key="8">
    <source>
        <dbReference type="Proteomes" id="UP000315783"/>
    </source>
</evidence>
<feature type="region of interest" description="Disordered" evidence="5">
    <location>
        <begin position="619"/>
        <end position="639"/>
    </location>
</feature>
<keyword evidence="2" id="KW-0805">Transcription regulation</keyword>
<feature type="compositionally biased region" description="Basic residues" evidence="5">
    <location>
        <begin position="109"/>
        <end position="121"/>
    </location>
</feature>
<feature type="region of interest" description="Disordered" evidence="5">
    <location>
        <begin position="109"/>
        <end position="134"/>
    </location>
</feature>
<dbReference type="Proteomes" id="UP000315783">
    <property type="component" value="Unassembled WGS sequence"/>
</dbReference>
<dbReference type="SMART" id="SM00066">
    <property type="entry name" value="GAL4"/>
    <property type="match status" value="1"/>
</dbReference>
<keyword evidence="3" id="KW-0804">Transcription</keyword>
<dbReference type="EMBL" id="SPUK01000018">
    <property type="protein sequence ID" value="TQV91706.1"/>
    <property type="molecule type" value="Genomic_DNA"/>
</dbReference>
<dbReference type="SMART" id="SM00906">
    <property type="entry name" value="Fungal_trans"/>
    <property type="match status" value="1"/>
</dbReference>
<evidence type="ECO:0000256" key="3">
    <source>
        <dbReference type="ARBA" id="ARBA00023163"/>
    </source>
</evidence>
<feature type="domain" description="Zn(2)-C6 fungal-type" evidence="6">
    <location>
        <begin position="23"/>
        <end position="55"/>
    </location>
</feature>
<dbReference type="CDD" id="cd00067">
    <property type="entry name" value="GAL4"/>
    <property type="match status" value="1"/>
</dbReference>
<dbReference type="GO" id="GO:0006351">
    <property type="term" value="P:DNA-templated transcription"/>
    <property type="evidence" value="ECO:0007669"/>
    <property type="project" value="InterPro"/>
</dbReference>
<dbReference type="GO" id="GO:0000981">
    <property type="term" value="F:DNA-binding transcription factor activity, RNA polymerase II-specific"/>
    <property type="evidence" value="ECO:0007669"/>
    <property type="project" value="InterPro"/>
</dbReference>
<keyword evidence="1" id="KW-0479">Metal-binding</keyword>
<dbReference type="GO" id="GO:0008270">
    <property type="term" value="F:zinc ion binding"/>
    <property type="evidence" value="ECO:0007669"/>
    <property type="project" value="InterPro"/>
</dbReference>
<name>A0A545VP86_9HYPO</name>
<dbReference type="PANTHER" id="PTHR47840">
    <property type="entry name" value="ZN(II)2CYS6 TRANSCRIPTION FACTOR (EUROFUNG)-RELATED"/>
    <property type="match status" value="1"/>
</dbReference>
<dbReference type="InterPro" id="IPR036864">
    <property type="entry name" value="Zn2-C6_fun-type_DNA-bd_sf"/>
</dbReference>
<dbReference type="SUPFAM" id="SSF57701">
    <property type="entry name" value="Zn2/Cys6 DNA-binding domain"/>
    <property type="match status" value="1"/>
</dbReference>
<evidence type="ECO:0000313" key="7">
    <source>
        <dbReference type="EMBL" id="TQV91706.1"/>
    </source>
</evidence>
<dbReference type="AlphaFoldDB" id="A0A545VP86"/>
<dbReference type="Pfam" id="PF00172">
    <property type="entry name" value="Zn_clus"/>
    <property type="match status" value="1"/>
</dbReference>
<keyword evidence="4" id="KW-0539">Nucleus</keyword>
<dbReference type="PROSITE" id="PS50048">
    <property type="entry name" value="ZN2_CY6_FUNGAL_2"/>
    <property type="match status" value="1"/>
</dbReference>
<comment type="caution">
    <text evidence="7">The sequence shown here is derived from an EMBL/GenBank/DDBJ whole genome shotgun (WGS) entry which is preliminary data.</text>
</comment>
<reference evidence="7 8" key="1">
    <citation type="journal article" date="2019" name="Appl. Microbiol. Biotechnol.">
        <title>Genome sequence of Isaria javanica and comparative genome analysis insights into family S53 peptidase evolution in fungal entomopathogens.</title>
        <authorList>
            <person name="Lin R."/>
            <person name="Zhang X."/>
            <person name="Xin B."/>
            <person name="Zou M."/>
            <person name="Gao Y."/>
            <person name="Qin F."/>
            <person name="Hu Q."/>
            <person name="Xie B."/>
            <person name="Cheng X."/>
        </authorList>
    </citation>
    <scope>NUCLEOTIDE SEQUENCE [LARGE SCALE GENOMIC DNA]</scope>
    <source>
        <strain evidence="7 8">IJ1G</strain>
    </source>
</reference>
<dbReference type="PROSITE" id="PS00463">
    <property type="entry name" value="ZN2_CY6_FUNGAL_1"/>
    <property type="match status" value="1"/>
</dbReference>
<keyword evidence="8" id="KW-1185">Reference proteome</keyword>
<dbReference type="PANTHER" id="PTHR47840:SF1">
    <property type="entry name" value="ZN(II)2CYS6 TRANSCRIPTION FACTOR (EUROFUNG)"/>
    <property type="match status" value="1"/>
</dbReference>
<dbReference type="Gene3D" id="4.10.240.10">
    <property type="entry name" value="Zn(2)-C6 fungal-type DNA-binding domain"/>
    <property type="match status" value="1"/>
</dbReference>
<evidence type="ECO:0000256" key="4">
    <source>
        <dbReference type="ARBA" id="ARBA00023242"/>
    </source>
</evidence>
<feature type="compositionally biased region" description="Basic and acidic residues" evidence="5">
    <location>
        <begin position="122"/>
        <end position="132"/>
    </location>
</feature>
<dbReference type="CDD" id="cd12148">
    <property type="entry name" value="fungal_TF_MHR"/>
    <property type="match status" value="1"/>
</dbReference>
<gene>
    <name evidence="7" type="ORF">IF1G_09772</name>
</gene>
<proteinExistence type="predicted"/>
<evidence type="ECO:0000256" key="5">
    <source>
        <dbReference type="SAM" id="MobiDB-lite"/>
    </source>
</evidence>
<dbReference type="InterPro" id="IPR007219">
    <property type="entry name" value="XnlR_reg_dom"/>
</dbReference>
<dbReference type="STRING" id="43265.A0A545VP86"/>
<dbReference type="InterPro" id="IPR001138">
    <property type="entry name" value="Zn2Cys6_DnaBD"/>
</dbReference>
<accession>A0A545VP86</accession>
<organism evidence="7 8">
    <name type="scientific">Cordyceps javanica</name>
    <dbReference type="NCBI Taxonomy" id="43265"/>
    <lineage>
        <taxon>Eukaryota</taxon>
        <taxon>Fungi</taxon>
        <taxon>Dikarya</taxon>
        <taxon>Ascomycota</taxon>
        <taxon>Pezizomycotina</taxon>
        <taxon>Sordariomycetes</taxon>
        <taxon>Hypocreomycetidae</taxon>
        <taxon>Hypocreales</taxon>
        <taxon>Cordycipitaceae</taxon>
        <taxon>Cordyceps</taxon>
    </lineage>
</organism>
<dbReference type="GO" id="GO:0003677">
    <property type="term" value="F:DNA binding"/>
    <property type="evidence" value="ECO:0007669"/>
    <property type="project" value="InterPro"/>
</dbReference>
<evidence type="ECO:0000256" key="2">
    <source>
        <dbReference type="ARBA" id="ARBA00023015"/>
    </source>
</evidence>
<sequence>MSAAASPGRALPAKRKIRKGTQSCWECKRRKIRCTFASPADAVCDGCKSRQTRCVGQEYEDESRPAAAAAAARKVDRLKRMESIVEDLVNHSKHDDCVGEDGHGEARCAHRRRRAGTRQKQKFPDPDAERRASVSSIPLGLEATTPPEELSRYLISLWPRQSDLDLVVGAQVCTAFLLYSTVCQPYHGFIEKHTACIRRGVRRPAVGTHPVLVARSMMLIVTLLDSLPSTLDGLAVPQREMKERLYGAATRLVTSNHELMACLEGLESHLMELTYLANMGNLRRAWLVNRRAMALAQMMGLQRGGGATTSSPSSSSSSTSSVVVLEQATLERVRPEYMWFRLVSTDRHLSLLLGLPQATTENVFATPEVLETHAPLERFERILVVACSLILQRNDDADHSSDLDTTYEIDKTLQRAAALLTPPQWWLASPAAALTRLAGDDDAAAFQETTRLINQFIYHHLLVQLHLPYILLPSTTADPRIDCSKMTVANASRAILARFVAFHGSPAASSSYCRAIDFFAFVASTTLCLVHIEARRQQCLGRANAGGGFSLLQPLLHQRHGDRAILQDLLGIVAGMAQTGPDPISKRIIGILGPLLEIELNSFRGGCYSVSAVGCREASSDDADSSKPEPGAASDFGDSSSAPHILRIKIPYFGTIRIQHHPELSLLANSARSNGKGQGTQLSVDQDFGVSDSGSSVISSVTPPAPPTDCAVRTQTLEGSWTNSSALLEQSSSLIDPKNEGWAENAASFCQGDVSESCAFAPSLSSDEHWALQGVDIALFSNLKQGP</sequence>